<dbReference type="OMA" id="AGNRYFM"/>
<dbReference type="PANTHER" id="PTHR42648:SF25">
    <property type="entry name" value="RNA-DIRECTED DNA POLYMERASE"/>
    <property type="match status" value="1"/>
</dbReference>
<evidence type="ECO:0000256" key="2">
    <source>
        <dbReference type="ARBA" id="ARBA00022723"/>
    </source>
</evidence>
<keyword evidence="5" id="KW-0862">Zinc</keyword>
<keyword evidence="11" id="KW-1185">Reference proteome</keyword>
<dbReference type="Pfam" id="PF13976">
    <property type="entry name" value="gag_pre-integrs"/>
    <property type="match status" value="1"/>
</dbReference>
<feature type="compositionally biased region" description="Basic and acidic residues" evidence="7">
    <location>
        <begin position="831"/>
        <end position="854"/>
    </location>
</feature>
<dbReference type="InterPro" id="IPR039537">
    <property type="entry name" value="Retrotran_Ty1/copia-like"/>
</dbReference>
<dbReference type="InterPro" id="IPR036875">
    <property type="entry name" value="Znf_CCHC_sf"/>
</dbReference>
<dbReference type="InterPro" id="IPR013103">
    <property type="entry name" value="RVT_2"/>
</dbReference>
<evidence type="ECO:0000259" key="9">
    <source>
        <dbReference type="PROSITE" id="PS50994"/>
    </source>
</evidence>
<feature type="domain" description="CCHC-type" evidence="8">
    <location>
        <begin position="309"/>
        <end position="325"/>
    </location>
</feature>
<reference evidence="10 11" key="1">
    <citation type="submission" date="2017-09" db="EMBL/GenBank/DDBJ databases">
        <authorList>
            <consortium name="International Durum Wheat Genome Sequencing Consortium (IDWGSC)"/>
            <person name="Milanesi L."/>
        </authorList>
    </citation>
    <scope>NUCLEOTIDE SEQUENCE [LARGE SCALE GENOMIC DNA]</scope>
    <source>
        <strain evidence="11">cv. Svevo</strain>
    </source>
</reference>
<dbReference type="InterPro" id="IPR057670">
    <property type="entry name" value="SH3_retrovirus"/>
</dbReference>
<dbReference type="SMART" id="SM00343">
    <property type="entry name" value="ZnF_C2HC"/>
    <property type="match status" value="1"/>
</dbReference>
<dbReference type="InterPro" id="IPR054722">
    <property type="entry name" value="PolX-like_BBD"/>
</dbReference>
<dbReference type="Gramene" id="TRITD2Bv1G225610.1">
    <property type="protein sequence ID" value="TRITD2Bv1G225610.1"/>
    <property type="gene ID" value="TRITD2Bv1G225610"/>
</dbReference>
<dbReference type="Gene3D" id="4.10.60.10">
    <property type="entry name" value="Zinc finger, CCHC-type"/>
    <property type="match status" value="1"/>
</dbReference>
<evidence type="ECO:0008006" key="12">
    <source>
        <dbReference type="Google" id="ProtNLM"/>
    </source>
</evidence>
<dbReference type="SUPFAM" id="SSF53098">
    <property type="entry name" value="Ribonuclease H-like"/>
    <property type="match status" value="1"/>
</dbReference>
<evidence type="ECO:0000256" key="4">
    <source>
        <dbReference type="ARBA" id="ARBA00022801"/>
    </source>
</evidence>
<keyword evidence="1" id="KW-0645">Protease</keyword>
<dbReference type="InterPro" id="IPR012337">
    <property type="entry name" value="RNaseH-like_sf"/>
</dbReference>
<dbReference type="Gene3D" id="3.30.420.10">
    <property type="entry name" value="Ribonuclease H-like superfamily/Ribonuclease H"/>
    <property type="match status" value="1"/>
</dbReference>
<dbReference type="Pfam" id="PF22936">
    <property type="entry name" value="Pol_BBD"/>
    <property type="match status" value="1"/>
</dbReference>
<dbReference type="Pfam" id="PF00098">
    <property type="entry name" value="zf-CCHC"/>
    <property type="match status" value="1"/>
</dbReference>
<feature type="compositionally biased region" description="Basic and acidic residues" evidence="7">
    <location>
        <begin position="281"/>
        <end position="293"/>
    </location>
</feature>
<keyword evidence="4" id="KW-0378">Hydrolase</keyword>
<feature type="region of interest" description="Disordered" evidence="7">
    <location>
        <begin position="831"/>
        <end position="868"/>
    </location>
</feature>
<evidence type="ECO:0000313" key="10">
    <source>
        <dbReference type="EMBL" id="VAH52185.1"/>
    </source>
</evidence>
<dbReference type="Pfam" id="PF14223">
    <property type="entry name" value="Retrotran_gag_2"/>
    <property type="match status" value="1"/>
</dbReference>
<dbReference type="SUPFAM" id="SSF57756">
    <property type="entry name" value="Retrovirus zinc finger-like domains"/>
    <property type="match status" value="1"/>
</dbReference>
<dbReference type="Pfam" id="PF00665">
    <property type="entry name" value="rve"/>
    <property type="match status" value="1"/>
</dbReference>
<dbReference type="Pfam" id="PF07727">
    <property type="entry name" value="RVT_2"/>
    <property type="match status" value="1"/>
</dbReference>
<sequence length="1437" mass="159489">MDKTPEAAFKAAEDALKEAAAARAEADAAKAELAALKGEMAGAEQKPGELMPVAQALPVRPRGPINYPQLTRTNYTLWAMQMRVALQSACVWEAVHSDKVEFEMDRDALLAIYQGVPEDVLASLAGKDTAKAAWEAIKSVHVGHDRVRESNLQALRKAFEGLEMGDNEQTEVFATRVNKMVSSIRALGDEVKEITVVQKMLQAAPARLMHLVTALEQCVDLKTLTVEDLLGRFKAYEERIKQRFGDPVDGQHLMLTRKQWEGFVGKKNWGSNGAGGSGKGGADRGSDHGRGDDQSSSAKSAATPKKKFKCYNCGEKGHFSRECTKPKKKKQERAMVAEKQNEEPALLLSETCVISGNSVEAKGRVYLNEEKVKPQLSDDGRYDTKMWYLDTGASNHMTGSKAMFTSIDDSVTGVVKFGDGSLVEIEGRGTILITTRDGAHRGLTDVYYIPKLRSNIISLGQLEEYGCKVILEDGYLQIFDQGRKLLVKVPRGENRLYILNISLGMPVCLLSSITDVSWLWHARYGHLNFDALRSLAQHDMVKGLPLVCHKDRVCDGCLIGKQRRLPFPKHATFRAEKSLELVYTDLCGPITPATPAGNRYFMLIVDDFSRFMWGVLLKTKDQAFVAFRRFKAAAELKSGLKLKVLRSDRGGEFTSVEFNSFCEDHGIQRQLTAPYSPQQNGVVERRNQTVVAMARCLLKSQNMPGCYWGEAVATAIYILNRAPTKSVAGKTPYEAWNGYKPNVGHLRTFGCLAHVKVTGPSGGKLADRSIPMVLIGYEKGSNAYRLVNPETNRVCVSRDVVFEESKGWQWSSGDDVTISDDTDRFLVHFEPEQTESVNDHAAQEGENAENREGTEPITPRQAVLPGSPVIPAMVTPISSVAAESPESSAPLKMRSLDEIFDATSPHWSPADYDHMEELELCMLGAEEPTHHNDALKHEHWKKAMEEELKSIKENDTWEMVTPPTGVRAIGLKWVFKLKKDVEGNVIRHKARLVAKGYVQRHGIDFDEVFAPVARLETVRLLMALAANEGWRVHHMDVKSAFLNGELEEEVYVAQPPGFIETGKEGKVLKLRKALYGLRQAPRAWNLKLDQTLLSLGFIRSPVEHAVYMKNSGNARLLVGVYVDDLIITGSSAEEVAMFKEQMKDMFSMSDLGLLSYYLGIEVAQAEDGISLCQSAYALKILEKTGMLDCNPCQTPMEERLKLSKNGEGPKVDPTYYRSVVGSLRYLVNTRPDISYAVGVVSRYMESPNSQHMAAVKQILKYIRGTLNLGCKYSQNKGEKPSLLGYSDSDHGGDVDDRKSTTGVLYFLGKSPITWLSQKQKVVAISSCEAEYIAAASAACQGLWLGQLLAEMEGKQPVQVELLVDNKSAISLAKNPVHHDRSKHIDIRYHFIRDCVENGKIGVNYVPTGDQLADLLTKPLGRLKFLELRRRIGMVVVK</sequence>
<dbReference type="GO" id="GO:0015074">
    <property type="term" value="P:DNA integration"/>
    <property type="evidence" value="ECO:0007669"/>
    <property type="project" value="InterPro"/>
</dbReference>
<proteinExistence type="predicted"/>
<evidence type="ECO:0000313" key="11">
    <source>
        <dbReference type="Proteomes" id="UP000324705"/>
    </source>
</evidence>
<name>A0A9R1PYU9_TRITD</name>
<organism evidence="10 11">
    <name type="scientific">Triticum turgidum subsp. durum</name>
    <name type="common">Durum wheat</name>
    <name type="synonym">Triticum durum</name>
    <dbReference type="NCBI Taxonomy" id="4567"/>
    <lineage>
        <taxon>Eukaryota</taxon>
        <taxon>Viridiplantae</taxon>
        <taxon>Streptophyta</taxon>
        <taxon>Embryophyta</taxon>
        <taxon>Tracheophyta</taxon>
        <taxon>Spermatophyta</taxon>
        <taxon>Magnoliopsida</taxon>
        <taxon>Liliopsida</taxon>
        <taxon>Poales</taxon>
        <taxon>Poaceae</taxon>
        <taxon>BOP clade</taxon>
        <taxon>Pooideae</taxon>
        <taxon>Triticodae</taxon>
        <taxon>Triticeae</taxon>
        <taxon>Triticinae</taxon>
        <taxon>Triticum</taxon>
    </lineage>
</organism>
<accession>A0A9R1PYU9</accession>
<dbReference type="PROSITE" id="PS50158">
    <property type="entry name" value="ZF_CCHC"/>
    <property type="match status" value="1"/>
</dbReference>
<feature type="domain" description="Integrase catalytic" evidence="9">
    <location>
        <begin position="564"/>
        <end position="740"/>
    </location>
</feature>
<evidence type="ECO:0000256" key="7">
    <source>
        <dbReference type="SAM" id="MobiDB-lite"/>
    </source>
</evidence>
<keyword evidence="3" id="KW-0064">Aspartyl protease</keyword>
<dbReference type="Proteomes" id="UP000324705">
    <property type="component" value="Chromosome 2B"/>
</dbReference>
<keyword evidence="5" id="KW-0863">Zinc-finger</keyword>
<dbReference type="InterPro" id="IPR001878">
    <property type="entry name" value="Znf_CCHC"/>
</dbReference>
<dbReference type="PROSITE" id="PS50994">
    <property type="entry name" value="INTEGRASE"/>
    <property type="match status" value="1"/>
</dbReference>
<evidence type="ECO:0000256" key="5">
    <source>
        <dbReference type="PROSITE-ProRule" id="PRU00047"/>
    </source>
</evidence>
<dbReference type="InterPro" id="IPR001584">
    <property type="entry name" value="Integrase_cat-core"/>
</dbReference>
<dbReference type="CDD" id="cd09272">
    <property type="entry name" value="RNase_HI_RT_Ty1"/>
    <property type="match status" value="1"/>
</dbReference>
<gene>
    <name evidence="10" type="ORF">TRITD_2Bv1G225610</name>
</gene>
<evidence type="ECO:0000256" key="3">
    <source>
        <dbReference type="ARBA" id="ARBA00022750"/>
    </source>
</evidence>
<dbReference type="GO" id="GO:0006508">
    <property type="term" value="P:proteolysis"/>
    <property type="evidence" value="ECO:0007669"/>
    <property type="project" value="UniProtKB-KW"/>
</dbReference>
<keyword evidence="2" id="KW-0479">Metal-binding</keyword>
<evidence type="ECO:0000256" key="1">
    <source>
        <dbReference type="ARBA" id="ARBA00022670"/>
    </source>
</evidence>
<keyword evidence="6" id="KW-0175">Coiled coil</keyword>
<dbReference type="GO" id="GO:0003676">
    <property type="term" value="F:nucleic acid binding"/>
    <property type="evidence" value="ECO:0007669"/>
    <property type="project" value="InterPro"/>
</dbReference>
<feature type="coiled-coil region" evidence="6">
    <location>
        <begin position="9"/>
        <end position="46"/>
    </location>
</feature>
<dbReference type="GO" id="GO:0008270">
    <property type="term" value="F:zinc ion binding"/>
    <property type="evidence" value="ECO:0007669"/>
    <property type="project" value="UniProtKB-KW"/>
</dbReference>
<dbReference type="InterPro" id="IPR025724">
    <property type="entry name" value="GAG-pre-integrase_dom"/>
</dbReference>
<dbReference type="PANTHER" id="PTHR42648">
    <property type="entry name" value="TRANSPOSASE, PUTATIVE-RELATED"/>
    <property type="match status" value="1"/>
</dbReference>
<dbReference type="InterPro" id="IPR043502">
    <property type="entry name" value="DNA/RNA_pol_sf"/>
</dbReference>
<feature type="region of interest" description="Disordered" evidence="7">
    <location>
        <begin position="266"/>
        <end position="301"/>
    </location>
</feature>
<dbReference type="SUPFAM" id="SSF56672">
    <property type="entry name" value="DNA/RNA polymerases"/>
    <property type="match status" value="1"/>
</dbReference>
<protein>
    <recommendedName>
        <fullName evidence="12">Polyprotein</fullName>
    </recommendedName>
</protein>
<dbReference type="Pfam" id="PF25597">
    <property type="entry name" value="SH3_retrovirus"/>
    <property type="match status" value="1"/>
</dbReference>
<evidence type="ECO:0000256" key="6">
    <source>
        <dbReference type="SAM" id="Coils"/>
    </source>
</evidence>
<dbReference type="GO" id="GO:0004190">
    <property type="term" value="F:aspartic-type endopeptidase activity"/>
    <property type="evidence" value="ECO:0007669"/>
    <property type="project" value="UniProtKB-KW"/>
</dbReference>
<dbReference type="EMBL" id="LT934114">
    <property type="protein sequence ID" value="VAH52185.1"/>
    <property type="molecule type" value="Genomic_DNA"/>
</dbReference>
<evidence type="ECO:0000259" key="8">
    <source>
        <dbReference type="PROSITE" id="PS50158"/>
    </source>
</evidence>
<dbReference type="InterPro" id="IPR036397">
    <property type="entry name" value="RNaseH_sf"/>
</dbReference>